<evidence type="ECO:0000256" key="5">
    <source>
        <dbReference type="ARBA" id="ARBA00023242"/>
    </source>
</evidence>
<evidence type="ECO:0000256" key="1">
    <source>
        <dbReference type="ARBA" id="ARBA00004123"/>
    </source>
</evidence>
<reference evidence="8" key="1">
    <citation type="submission" date="2023-03" db="EMBL/GenBank/DDBJ databases">
        <authorList>
            <person name="Julca I."/>
        </authorList>
    </citation>
    <scope>NUCLEOTIDE SEQUENCE</scope>
</reference>
<dbReference type="SUPFAM" id="SSF47459">
    <property type="entry name" value="HLH, helix-loop-helix DNA-binding domain"/>
    <property type="match status" value="1"/>
</dbReference>
<dbReference type="FunFam" id="4.10.280.10:FF:000022">
    <property type="entry name" value="Basic helix-loop-helix transcription factor"/>
    <property type="match status" value="1"/>
</dbReference>
<dbReference type="GO" id="GO:0005634">
    <property type="term" value="C:nucleus"/>
    <property type="evidence" value="ECO:0007669"/>
    <property type="project" value="UniProtKB-SubCell"/>
</dbReference>
<dbReference type="Proteomes" id="UP001161247">
    <property type="component" value="Chromosome 8"/>
</dbReference>
<keyword evidence="5" id="KW-0539">Nucleus</keyword>
<organism evidence="8 9">
    <name type="scientific">Oldenlandia corymbosa var. corymbosa</name>
    <dbReference type="NCBI Taxonomy" id="529605"/>
    <lineage>
        <taxon>Eukaryota</taxon>
        <taxon>Viridiplantae</taxon>
        <taxon>Streptophyta</taxon>
        <taxon>Embryophyta</taxon>
        <taxon>Tracheophyta</taxon>
        <taxon>Spermatophyta</taxon>
        <taxon>Magnoliopsida</taxon>
        <taxon>eudicotyledons</taxon>
        <taxon>Gunneridae</taxon>
        <taxon>Pentapetalae</taxon>
        <taxon>asterids</taxon>
        <taxon>lamiids</taxon>
        <taxon>Gentianales</taxon>
        <taxon>Rubiaceae</taxon>
        <taxon>Rubioideae</taxon>
        <taxon>Spermacoceae</taxon>
        <taxon>Hedyotis-Oldenlandia complex</taxon>
        <taxon>Oldenlandia</taxon>
    </lineage>
</organism>
<protein>
    <submittedName>
        <fullName evidence="8">OLC1v1016968C1</fullName>
    </submittedName>
</protein>
<feature type="compositionally biased region" description="Acidic residues" evidence="6">
    <location>
        <begin position="220"/>
        <end position="231"/>
    </location>
</feature>
<sequence>MEQPIISASFFDEEWEPLSKIFAIDHQEADFMLQLHGGHHHHELLSTNGSCDDHVYEAAPTSIWPIMNHVSMENFAGFGVGDQESSFLAGYDDTNYQHVSQESSYSTNSGSDNNSVSLSNLMSQGFHLTNDHINIFHVLNHHHHHHDSSSNQSMELCAMEEKNDNSAVISDAVMTDNIVSPREGHEMDKGIAENQPAIADSGRELQLKRKLGKAENQTTEAEEEPNNDEPVESPKKKPRVPRNNAQKSKKNAQPKPKKNQKAAQTCKDEEETNATQNNGQSSCSYSSEDDSNASQESNGGGEGSENKEPALNLNGKARASRGSATDPQSLYARRRRERINERLRILQNLIPNGTKVDISTMLEEAVHYVKFLQLQIKLLSSDDMWMYAPIVYNGLDIGLYGRMLPTQ</sequence>
<dbReference type="PANTHER" id="PTHR16223">
    <property type="entry name" value="TRANSCRIPTION FACTOR BHLH83-RELATED"/>
    <property type="match status" value="1"/>
</dbReference>
<dbReference type="AlphaFoldDB" id="A0AAV1E8D1"/>
<evidence type="ECO:0000313" key="8">
    <source>
        <dbReference type="EMBL" id="CAI9115950.1"/>
    </source>
</evidence>
<dbReference type="Pfam" id="PF00010">
    <property type="entry name" value="HLH"/>
    <property type="match status" value="1"/>
</dbReference>
<keyword evidence="9" id="KW-1185">Reference proteome</keyword>
<dbReference type="GO" id="GO:0000978">
    <property type="term" value="F:RNA polymerase II cis-regulatory region sequence-specific DNA binding"/>
    <property type="evidence" value="ECO:0007669"/>
    <property type="project" value="TreeGrafter"/>
</dbReference>
<keyword evidence="3" id="KW-0238">DNA-binding</keyword>
<evidence type="ECO:0000256" key="2">
    <source>
        <dbReference type="ARBA" id="ARBA00023015"/>
    </source>
</evidence>
<dbReference type="InterPro" id="IPR036638">
    <property type="entry name" value="HLH_DNA-bd_sf"/>
</dbReference>
<evidence type="ECO:0000256" key="4">
    <source>
        <dbReference type="ARBA" id="ARBA00023163"/>
    </source>
</evidence>
<feature type="compositionally biased region" description="Low complexity" evidence="6">
    <location>
        <begin position="281"/>
        <end position="297"/>
    </location>
</feature>
<evidence type="ECO:0000256" key="6">
    <source>
        <dbReference type="SAM" id="MobiDB-lite"/>
    </source>
</evidence>
<dbReference type="GO" id="GO:0000981">
    <property type="term" value="F:DNA-binding transcription factor activity, RNA polymerase II-specific"/>
    <property type="evidence" value="ECO:0007669"/>
    <property type="project" value="TreeGrafter"/>
</dbReference>
<dbReference type="PANTHER" id="PTHR16223:SF274">
    <property type="entry name" value="TRANSCRIPTION FACTOR BHLH84"/>
    <property type="match status" value="1"/>
</dbReference>
<gene>
    <name evidence="8" type="ORF">OLC1_LOCUS22370</name>
</gene>
<evidence type="ECO:0000259" key="7">
    <source>
        <dbReference type="PROSITE" id="PS50888"/>
    </source>
</evidence>
<dbReference type="InterPro" id="IPR045843">
    <property type="entry name" value="IND-like"/>
</dbReference>
<dbReference type="PROSITE" id="PS50888">
    <property type="entry name" value="BHLH"/>
    <property type="match status" value="1"/>
</dbReference>
<dbReference type="InterPro" id="IPR011598">
    <property type="entry name" value="bHLH_dom"/>
</dbReference>
<dbReference type="EMBL" id="OX459125">
    <property type="protein sequence ID" value="CAI9115950.1"/>
    <property type="molecule type" value="Genomic_DNA"/>
</dbReference>
<keyword evidence="4" id="KW-0804">Transcription</keyword>
<evidence type="ECO:0000256" key="3">
    <source>
        <dbReference type="ARBA" id="ARBA00023125"/>
    </source>
</evidence>
<accession>A0AAV1E8D1</accession>
<proteinExistence type="predicted"/>
<dbReference type="GO" id="GO:0046983">
    <property type="term" value="F:protein dimerization activity"/>
    <property type="evidence" value="ECO:0007669"/>
    <property type="project" value="InterPro"/>
</dbReference>
<dbReference type="Gene3D" id="4.10.280.10">
    <property type="entry name" value="Helix-loop-helix DNA-binding domain"/>
    <property type="match status" value="1"/>
</dbReference>
<feature type="domain" description="BHLH" evidence="7">
    <location>
        <begin position="323"/>
        <end position="372"/>
    </location>
</feature>
<name>A0AAV1E8D1_OLDCO</name>
<feature type="compositionally biased region" description="Basic residues" evidence="6">
    <location>
        <begin position="247"/>
        <end position="260"/>
    </location>
</feature>
<evidence type="ECO:0000313" key="9">
    <source>
        <dbReference type="Proteomes" id="UP001161247"/>
    </source>
</evidence>
<dbReference type="SMART" id="SM00353">
    <property type="entry name" value="HLH"/>
    <property type="match status" value="1"/>
</dbReference>
<comment type="subcellular location">
    <subcellularLocation>
        <location evidence="1">Nucleus</location>
    </subcellularLocation>
</comment>
<keyword evidence="2" id="KW-0805">Transcription regulation</keyword>
<feature type="region of interest" description="Disordered" evidence="6">
    <location>
        <begin position="209"/>
        <end position="335"/>
    </location>
</feature>
<dbReference type="GO" id="GO:0048766">
    <property type="term" value="P:root hair initiation"/>
    <property type="evidence" value="ECO:0007669"/>
    <property type="project" value="UniProtKB-ARBA"/>
</dbReference>